<dbReference type="GO" id="GO:0140662">
    <property type="term" value="F:ATP-dependent protein folding chaperone"/>
    <property type="evidence" value="ECO:0007669"/>
    <property type="project" value="InterPro"/>
</dbReference>
<dbReference type="PRINTS" id="PR00301">
    <property type="entry name" value="HEATSHOCK70"/>
</dbReference>
<evidence type="ECO:0000256" key="4">
    <source>
        <dbReference type="RuleBase" id="RU003322"/>
    </source>
</evidence>
<evidence type="ECO:0000256" key="1">
    <source>
        <dbReference type="ARBA" id="ARBA00007381"/>
    </source>
</evidence>
<comment type="similarity">
    <text evidence="1 4">Belongs to the heat shock protein 70 family.</text>
</comment>
<dbReference type="SUPFAM" id="SSF53067">
    <property type="entry name" value="Actin-like ATPase domain"/>
    <property type="match status" value="2"/>
</dbReference>
<dbReference type="PROSITE" id="PS00297">
    <property type="entry name" value="HSP70_1"/>
    <property type="match status" value="1"/>
</dbReference>
<dbReference type="AlphaFoldDB" id="A0AAW1MRI8"/>
<dbReference type="Gene3D" id="1.20.1270.10">
    <property type="match status" value="1"/>
</dbReference>
<keyword evidence="6" id="KW-1185">Reference proteome</keyword>
<dbReference type="Gene3D" id="3.30.420.40">
    <property type="match status" value="2"/>
</dbReference>
<dbReference type="InterPro" id="IPR018181">
    <property type="entry name" value="Heat_shock_70_CS"/>
</dbReference>
<protein>
    <submittedName>
        <fullName evidence="5">Uncharacterized protein</fullName>
    </submittedName>
</protein>
<dbReference type="InterPro" id="IPR029048">
    <property type="entry name" value="HSP70_C_sf"/>
</dbReference>
<keyword evidence="2 4" id="KW-0547">Nucleotide-binding</keyword>
<dbReference type="PROSITE" id="PS01036">
    <property type="entry name" value="HSP70_3"/>
    <property type="match status" value="1"/>
</dbReference>
<dbReference type="Pfam" id="PF00012">
    <property type="entry name" value="HSP70"/>
    <property type="match status" value="1"/>
</dbReference>
<dbReference type="FunFam" id="2.60.34.10:FF:000012">
    <property type="entry name" value="Heat shock 70 kDa protein"/>
    <property type="match status" value="1"/>
</dbReference>
<proteinExistence type="inferred from homology"/>
<name>A0AAW1MRI8_SAPOF</name>
<comment type="caution">
    <text evidence="5">The sequence shown here is derived from an EMBL/GenBank/DDBJ whole genome shotgun (WGS) entry which is preliminary data.</text>
</comment>
<dbReference type="EMBL" id="JBDFQZ010000002">
    <property type="protein sequence ID" value="KAK9748923.1"/>
    <property type="molecule type" value="Genomic_DNA"/>
</dbReference>
<dbReference type="Gene3D" id="3.30.30.30">
    <property type="match status" value="1"/>
</dbReference>
<gene>
    <name evidence="5" type="ORF">RND81_02G090500</name>
</gene>
<reference evidence="5" key="1">
    <citation type="submission" date="2024-03" db="EMBL/GenBank/DDBJ databases">
        <title>WGS assembly of Saponaria officinalis var. Norfolk2.</title>
        <authorList>
            <person name="Jenkins J."/>
            <person name="Shu S."/>
            <person name="Grimwood J."/>
            <person name="Barry K."/>
            <person name="Goodstein D."/>
            <person name="Schmutz J."/>
            <person name="Leebens-Mack J."/>
            <person name="Osbourn A."/>
        </authorList>
    </citation>
    <scope>NUCLEOTIDE SEQUENCE [LARGE SCALE GENOMIC DNA]</scope>
    <source>
        <strain evidence="5">JIC</strain>
    </source>
</reference>
<dbReference type="Gene3D" id="2.60.34.10">
    <property type="entry name" value="Substrate Binding Domain Of DNAk, Chain A, domain 1"/>
    <property type="match status" value="1"/>
</dbReference>
<evidence type="ECO:0000256" key="3">
    <source>
        <dbReference type="ARBA" id="ARBA00022840"/>
    </source>
</evidence>
<dbReference type="FunFam" id="3.30.420.40:FF:000026">
    <property type="entry name" value="Heat shock protein 70"/>
    <property type="match status" value="1"/>
</dbReference>
<evidence type="ECO:0000256" key="2">
    <source>
        <dbReference type="ARBA" id="ARBA00022741"/>
    </source>
</evidence>
<dbReference type="GO" id="GO:0005524">
    <property type="term" value="F:ATP binding"/>
    <property type="evidence" value="ECO:0007669"/>
    <property type="project" value="UniProtKB-KW"/>
</dbReference>
<dbReference type="PANTHER" id="PTHR19375">
    <property type="entry name" value="HEAT SHOCK PROTEIN 70KDA"/>
    <property type="match status" value="1"/>
</dbReference>
<dbReference type="Gene3D" id="3.90.640.10">
    <property type="entry name" value="Actin, Chain A, domain 4"/>
    <property type="match status" value="1"/>
</dbReference>
<dbReference type="InterPro" id="IPR013126">
    <property type="entry name" value="Hsp_70_fam"/>
</dbReference>
<dbReference type="SUPFAM" id="SSF100920">
    <property type="entry name" value="Heat shock protein 70kD (HSP70), peptide-binding domain"/>
    <property type="match status" value="1"/>
</dbReference>
<organism evidence="5 6">
    <name type="scientific">Saponaria officinalis</name>
    <name type="common">Common soapwort</name>
    <name type="synonym">Lychnis saponaria</name>
    <dbReference type="NCBI Taxonomy" id="3572"/>
    <lineage>
        <taxon>Eukaryota</taxon>
        <taxon>Viridiplantae</taxon>
        <taxon>Streptophyta</taxon>
        <taxon>Embryophyta</taxon>
        <taxon>Tracheophyta</taxon>
        <taxon>Spermatophyta</taxon>
        <taxon>Magnoliopsida</taxon>
        <taxon>eudicotyledons</taxon>
        <taxon>Gunneridae</taxon>
        <taxon>Pentapetalae</taxon>
        <taxon>Caryophyllales</taxon>
        <taxon>Caryophyllaceae</taxon>
        <taxon>Caryophylleae</taxon>
        <taxon>Saponaria</taxon>
    </lineage>
</organism>
<evidence type="ECO:0000313" key="5">
    <source>
        <dbReference type="EMBL" id="KAK9748923.1"/>
    </source>
</evidence>
<dbReference type="InterPro" id="IPR029047">
    <property type="entry name" value="HSP70_peptide-bd_sf"/>
</dbReference>
<dbReference type="SUPFAM" id="SSF100934">
    <property type="entry name" value="Heat shock protein 70kD (HSP70), C-terminal subdomain"/>
    <property type="match status" value="1"/>
</dbReference>
<sequence length="628" mass="69889">MDGQGEVQWPAIGIDLGTTYSCVGIWDQSEQNRVKIIPNDQGNRTTPSCVAFTQTHLLVGDAAHNQAAINPLNTIFDAKRLIGRRFTDDTVQRDIKLWPFKVIACPMKDNKPMFVVDYKGSKKHFCAEQISSMVLMKMKHIAEAHLKCEVKNAVITVPAYFNDSQRQANKDAGNIAGLNVMRIINEPTAAAIEHCFGKTVYDGLGSNVVKRNVMVFDLGGGTFDVSIVTIDRDSFEVKAVSGNTHLGGVDFNNRLVSHFVAEFKSKHDKDISNDPRGMGRLRAACERAKRTLSTAIETRVEIDRLYKSIDFSSVITRARFENLNLDLFKECLKPVECCLMDAKMNKGDVDEILLVGGSTRIPKIQQLLQEFFNGKKLSKSVNADEAVASGAAIQAAILSGVRQNHHQMLVEVTPLSLGVEVDGGGFRAVIPRNTTIPVKMESAFTTIADNQSQIKISVYEGERSSANENNLLGSFELCDIAPAPRGIPKIIESFEIDDNGILTVTAEDNRSGRSSHITIVKQNENLLRWEIERMVDEAKKYLADDMNQEKVNMVKAELECYISLVSDIVRKDCGEMILKHKKKLECASQKAMKWFDSNCDLTNAVKIEKKLEELTNICNPIISKIEKR</sequence>
<dbReference type="PROSITE" id="PS00329">
    <property type="entry name" value="HSP70_2"/>
    <property type="match status" value="1"/>
</dbReference>
<keyword evidence="3 4" id="KW-0067">ATP-binding</keyword>
<dbReference type="FunFam" id="3.30.30.30:FF:000001">
    <property type="entry name" value="heat shock 70 kDa protein-like"/>
    <property type="match status" value="1"/>
</dbReference>
<evidence type="ECO:0000313" key="6">
    <source>
        <dbReference type="Proteomes" id="UP001443914"/>
    </source>
</evidence>
<dbReference type="Proteomes" id="UP001443914">
    <property type="component" value="Unassembled WGS sequence"/>
</dbReference>
<accession>A0AAW1MRI8</accession>
<dbReference type="FunFam" id="3.90.640.10:FF:000002">
    <property type="entry name" value="Heat shock 70 kDa"/>
    <property type="match status" value="1"/>
</dbReference>
<dbReference type="InterPro" id="IPR043129">
    <property type="entry name" value="ATPase_NBD"/>
</dbReference>